<dbReference type="InterPro" id="IPR027417">
    <property type="entry name" value="P-loop_NTPase"/>
</dbReference>
<gene>
    <name evidence="1" type="ORF">nattely_50</name>
</gene>
<evidence type="ECO:0000313" key="1">
    <source>
        <dbReference type="EMBL" id="QIQ66217.1"/>
    </source>
</evidence>
<organism evidence="1 2">
    <name type="scientific">Enterococcus phage nattely</name>
    <dbReference type="NCBI Taxonomy" id="2719593"/>
    <lineage>
        <taxon>Viruses</taxon>
        <taxon>Duplodnaviria</taxon>
        <taxon>Heunggongvirae</taxon>
        <taxon>Uroviricota</taxon>
        <taxon>Caudoviricetes</taxon>
        <taxon>Andrewesvirinae</taxon>
        <taxon>Vipetofemvirus</taxon>
        <taxon>Vipetofemvirus nattely</taxon>
    </lineage>
</organism>
<dbReference type="EMBL" id="MT119360">
    <property type="protein sequence ID" value="QIQ66217.1"/>
    <property type="molecule type" value="Genomic_DNA"/>
</dbReference>
<evidence type="ECO:0000313" key="2">
    <source>
        <dbReference type="Proteomes" id="UP000501773"/>
    </source>
</evidence>
<keyword evidence="2" id="KW-1185">Reference proteome</keyword>
<accession>A0A6G9LLF7</accession>
<protein>
    <submittedName>
        <fullName evidence="1">Uncharacterized protein</fullName>
    </submittedName>
</protein>
<dbReference type="Proteomes" id="UP000501773">
    <property type="component" value="Segment"/>
</dbReference>
<sequence>MNLVIEGPKASGKSTISHHFIEKYLTTYDHMSSDSDNSLKGHLNLLKGKKGESLNHVIDRFSVGEMIYPNLYGREGKLNLDEFNVTMSSENTLYVILYSSSDQLLFDRIEWRGRNTDDEDHDLVSKSNFAFKMIGESLKYRENVLLFDVAKVGLKEIIKIIEDKLEELNRC</sequence>
<proteinExistence type="predicted"/>
<reference evidence="2" key="1">
    <citation type="submission" date="2020-02" db="EMBL/GenBank/DDBJ databases">
        <authorList>
            <person name="Olsen N.S."/>
            <person name="Forero-Junco L."/>
            <person name="Kot W."/>
            <person name="Hansen L.H."/>
        </authorList>
    </citation>
    <scope>NUCLEOTIDE SEQUENCE [LARGE SCALE GENOMIC DNA]</scope>
</reference>
<dbReference type="SUPFAM" id="SSF52540">
    <property type="entry name" value="P-loop containing nucleoside triphosphate hydrolases"/>
    <property type="match status" value="1"/>
</dbReference>
<name>A0A6G9LLF7_9CAUD</name>
<dbReference type="Gene3D" id="3.40.50.300">
    <property type="entry name" value="P-loop containing nucleotide triphosphate hydrolases"/>
    <property type="match status" value="1"/>
</dbReference>